<dbReference type="AlphaFoldDB" id="A0A844GV61"/>
<dbReference type="SUPFAM" id="SSF100950">
    <property type="entry name" value="NagB/RpiA/CoA transferase-like"/>
    <property type="match status" value="1"/>
</dbReference>
<keyword evidence="5" id="KW-0460">Magnesium</keyword>
<sequence length="191" mass="22372">MNKEKKQLRKKYLQERLTLSPLQWQEKSKQICQHLSESLLVSNSKIILSYLSFKQEPDLSLLHHDKRKIWGLPRCQGNELIWHQFTSVNDLEIGKYGILEPSTHSPLIYPHQVDLILVPAVGCDRFGYRLGYGGGYYDRLFAQPLWQNIVRMGIVFDFAYVDKLIKESWDKTLDYICTESGIKTPIKEQKE</sequence>
<keyword evidence="2 4" id="KW-0547">Nucleotide-binding</keyword>
<dbReference type="PANTHER" id="PTHR23407:SF1">
    <property type="entry name" value="5-FORMYLTETRAHYDROFOLATE CYCLO-LIGASE"/>
    <property type="match status" value="1"/>
</dbReference>
<reference evidence="6 7" key="1">
    <citation type="submission" date="2019-11" db="EMBL/GenBank/DDBJ databases">
        <title>Isolation of a new High Light Tolerant Cyanobacteria.</title>
        <authorList>
            <person name="Dobson Z."/>
            <person name="Vaughn N."/>
            <person name="Vaughn M."/>
            <person name="Fromme P."/>
            <person name="Mazor Y."/>
        </authorList>
    </citation>
    <scope>NUCLEOTIDE SEQUENCE [LARGE SCALE GENOMIC DNA]</scope>
    <source>
        <strain evidence="6 7">0216</strain>
    </source>
</reference>
<feature type="binding site" evidence="4">
    <location>
        <position position="51"/>
    </location>
    <ligand>
        <name>substrate</name>
    </ligand>
</feature>
<dbReference type="GO" id="GO:0035999">
    <property type="term" value="P:tetrahydrofolate interconversion"/>
    <property type="evidence" value="ECO:0007669"/>
    <property type="project" value="TreeGrafter"/>
</dbReference>
<dbReference type="GO" id="GO:0009396">
    <property type="term" value="P:folic acid-containing compound biosynthetic process"/>
    <property type="evidence" value="ECO:0007669"/>
    <property type="project" value="TreeGrafter"/>
</dbReference>
<comment type="caution">
    <text evidence="6">The sequence shown here is derived from an EMBL/GenBank/DDBJ whole genome shotgun (WGS) entry which is preliminary data.</text>
</comment>
<dbReference type="Proteomes" id="UP000437131">
    <property type="component" value="Unassembled WGS sequence"/>
</dbReference>
<evidence type="ECO:0000313" key="6">
    <source>
        <dbReference type="EMBL" id="MTF40347.1"/>
    </source>
</evidence>
<evidence type="ECO:0000256" key="2">
    <source>
        <dbReference type="ARBA" id="ARBA00022741"/>
    </source>
</evidence>
<evidence type="ECO:0000256" key="5">
    <source>
        <dbReference type="RuleBase" id="RU361279"/>
    </source>
</evidence>
<keyword evidence="5" id="KW-0479">Metal-binding</keyword>
<evidence type="ECO:0000313" key="7">
    <source>
        <dbReference type="Proteomes" id="UP000437131"/>
    </source>
</evidence>
<dbReference type="GO" id="GO:0046872">
    <property type="term" value="F:metal ion binding"/>
    <property type="evidence" value="ECO:0007669"/>
    <property type="project" value="UniProtKB-KW"/>
</dbReference>
<dbReference type="PIRSF" id="PIRSF006806">
    <property type="entry name" value="FTHF_cligase"/>
    <property type="match status" value="1"/>
</dbReference>
<dbReference type="InterPro" id="IPR002698">
    <property type="entry name" value="FTHF_cligase"/>
</dbReference>
<proteinExistence type="inferred from homology"/>
<dbReference type="EC" id="6.3.3.2" evidence="5"/>
<feature type="binding site" evidence="4">
    <location>
        <begin position="129"/>
        <end position="137"/>
    </location>
    <ligand>
        <name>ATP</name>
        <dbReference type="ChEBI" id="CHEBI:30616"/>
    </ligand>
</feature>
<comment type="similarity">
    <text evidence="1 5">Belongs to the 5-formyltetrahydrofolate cyclo-ligase family.</text>
</comment>
<dbReference type="PANTHER" id="PTHR23407">
    <property type="entry name" value="ATPASE INHIBITOR/5-FORMYLTETRAHYDROFOLATE CYCLO-LIGASE"/>
    <property type="match status" value="1"/>
</dbReference>
<accession>A0A844GV61</accession>
<gene>
    <name evidence="6" type="ORF">GGC33_15620</name>
</gene>
<dbReference type="InterPro" id="IPR024185">
    <property type="entry name" value="FTHF_cligase-like_sf"/>
</dbReference>
<organism evidence="6 7">
    <name type="scientific">Cyanobacterium aponinum 0216</name>
    <dbReference type="NCBI Taxonomy" id="2676140"/>
    <lineage>
        <taxon>Bacteria</taxon>
        <taxon>Bacillati</taxon>
        <taxon>Cyanobacteriota</taxon>
        <taxon>Cyanophyceae</taxon>
        <taxon>Oscillatoriophycideae</taxon>
        <taxon>Chroococcales</taxon>
        <taxon>Geminocystaceae</taxon>
        <taxon>Cyanobacterium</taxon>
    </lineage>
</organism>
<comment type="catalytic activity">
    <reaction evidence="5">
        <text>(6S)-5-formyl-5,6,7,8-tetrahydrofolate + ATP = (6R)-5,10-methenyltetrahydrofolate + ADP + phosphate</text>
        <dbReference type="Rhea" id="RHEA:10488"/>
        <dbReference type="ChEBI" id="CHEBI:30616"/>
        <dbReference type="ChEBI" id="CHEBI:43474"/>
        <dbReference type="ChEBI" id="CHEBI:57455"/>
        <dbReference type="ChEBI" id="CHEBI:57457"/>
        <dbReference type="ChEBI" id="CHEBI:456216"/>
        <dbReference type="EC" id="6.3.3.2"/>
    </reaction>
</comment>
<dbReference type="RefSeq" id="WP_155084554.1">
    <property type="nucleotide sequence ID" value="NZ_WMIA01000026.1"/>
</dbReference>
<keyword evidence="6" id="KW-0436">Ligase</keyword>
<protein>
    <recommendedName>
        <fullName evidence="5">5-formyltetrahydrofolate cyclo-ligase</fullName>
        <ecNumber evidence="5">6.3.3.2</ecNumber>
    </recommendedName>
</protein>
<feature type="binding site" evidence="4">
    <location>
        <begin position="5"/>
        <end position="9"/>
    </location>
    <ligand>
        <name>ATP</name>
        <dbReference type="ChEBI" id="CHEBI:30616"/>
    </ligand>
</feature>
<dbReference type="GO" id="GO:0030272">
    <property type="term" value="F:5-formyltetrahydrofolate cyclo-ligase activity"/>
    <property type="evidence" value="ECO:0007669"/>
    <property type="project" value="UniProtKB-EC"/>
</dbReference>
<evidence type="ECO:0000256" key="3">
    <source>
        <dbReference type="ARBA" id="ARBA00022840"/>
    </source>
</evidence>
<comment type="cofactor">
    <cofactor evidence="5">
        <name>Mg(2+)</name>
        <dbReference type="ChEBI" id="CHEBI:18420"/>
    </cofactor>
</comment>
<dbReference type="Gene3D" id="3.40.50.10420">
    <property type="entry name" value="NagB/RpiA/CoA transferase-like"/>
    <property type="match status" value="1"/>
</dbReference>
<evidence type="ECO:0000256" key="1">
    <source>
        <dbReference type="ARBA" id="ARBA00010638"/>
    </source>
</evidence>
<name>A0A844GV61_9CHRO</name>
<dbReference type="GO" id="GO:0005524">
    <property type="term" value="F:ATP binding"/>
    <property type="evidence" value="ECO:0007669"/>
    <property type="project" value="UniProtKB-KW"/>
</dbReference>
<keyword evidence="3 4" id="KW-0067">ATP-binding</keyword>
<dbReference type="InterPro" id="IPR037171">
    <property type="entry name" value="NagB/RpiA_transferase-like"/>
</dbReference>
<dbReference type="NCBIfam" id="TIGR02727">
    <property type="entry name" value="MTHFS_bact"/>
    <property type="match status" value="1"/>
</dbReference>
<dbReference type="EMBL" id="WMIA01000026">
    <property type="protein sequence ID" value="MTF40347.1"/>
    <property type="molecule type" value="Genomic_DNA"/>
</dbReference>
<dbReference type="Pfam" id="PF01812">
    <property type="entry name" value="5-FTHF_cyc-lig"/>
    <property type="match status" value="1"/>
</dbReference>
<evidence type="ECO:0000256" key="4">
    <source>
        <dbReference type="PIRSR" id="PIRSR006806-1"/>
    </source>
</evidence>
<feature type="binding site" evidence="4">
    <location>
        <position position="56"/>
    </location>
    <ligand>
        <name>substrate</name>
    </ligand>
</feature>